<dbReference type="PANTHER" id="PTHR21310:SF37">
    <property type="entry name" value="AMINOGLYCOSIDE PHOSPHOTRANSFERASE DOMAIN-CONTAINING PROTEIN"/>
    <property type="match status" value="1"/>
</dbReference>
<dbReference type="PANTHER" id="PTHR21310">
    <property type="entry name" value="AMINOGLYCOSIDE PHOSPHOTRANSFERASE-RELATED-RELATED"/>
    <property type="match status" value="1"/>
</dbReference>
<dbReference type="OrthoDB" id="4926111at2759"/>
<protein>
    <recommendedName>
        <fullName evidence="3">Aminoglycoside phosphotransferase domain-containing protein</fullName>
    </recommendedName>
</protein>
<reference evidence="1 2" key="1">
    <citation type="journal article" date="2014" name="Genome Biol. Evol.">
        <title>Comparative genomics and transcriptomics analyses reveal divergent lifestyle features of nematode endoparasitic fungus Hirsutella minnesotensis.</title>
        <authorList>
            <person name="Lai Y."/>
            <person name="Liu K."/>
            <person name="Zhang X."/>
            <person name="Zhang X."/>
            <person name="Li K."/>
            <person name="Wang N."/>
            <person name="Shu C."/>
            <person name="Wu Y."/>
            <person name="Wang C."/>
            <person name="Bushley K.E."/>
            <person name="Xiang M."/>
            <person name="Liu X."/>
        </authorList>
    </citation>
    <scope>NUCLEOTIDE SEQUENCE [LARGE SCALE GENOMIC DNA]</scope>
    <source>
        <strain evidence="1 2">3608</strain>
    </source>
</reference>
<organism evidence="1 2">
    <name type="scientific">Hirsutella minnesotensis 3608</name>
    <dbReference type="NCBI Taxonomy" id="1043627"/>
    <lineage>
        <taxon>Eukaryota</taxon>
        <taxon>Fungi</taxon>
        <taxon>Dikarya</taxon>
        <taxon>Ascomycota</taxon>
        <taxon>Pezizomycotina</taxon>
        <taxon>Sordariomycetes</taxon>
        <taxon>Hypocreomycetidae</taxon>
        <taxon>Hypocreales</taxon>
        <taxon>Ophiocordycipitaceae</taxon>
        <taxon>Hirsutella</taxon>
    </lineage>
</organism>
<dbReference type="InterPro" id="IPR011009">
    <property type="entry name" value="Kinase-like_dom_sf"/>
</dbReference>
<sequence>MDQKLKLQLEGGEAMALSSAQACPDNVLHELEYPRRKREFRQELEAITDDIEALVCRLLGIRGVYIWGEPQWDSGSFNLVIPMETGPHVDTMVYLRLPFPHRTPTTASLDEKLRTEIATYLWMQENCPDVPIPTLHAFGLPDGQCYTHPDKTPFLSKLGWLFQNAIRSLLGYPARTRHVRRWRRHSLASGFLLLSRARGKSLPFRWLKRGHDETFRQNVCRGLVHARLSMNRVQFPRIASLYLDADGCITLSNRPLHLHMSIFEIQGVPGIPRDRTYRDIEQYFLDLLAWHDRQLLNQPNAILDQDEGREQLAVVAGLRSIMHLYTRPHLENNPIHLSLTDLQPSNIFVDEAGNLTTIIDLEFACTLPASMHLPPHWLTSMTLDGFAKTDSKDPEFYIQEYLRVFEEEEEKQSGQSKYASLARDTWESGAFWFNHAVMAPNVATLLFKRRIMPQFAGNVDGPIFHQVFSHFWCKDSEEFIRMKLQSTEVYRDRLRQAFDELSGKKLPSDAQKNGSATHDTSIN</sequence>
<dbReference type="Proteomes" id="UP000054481">
    <property type="component" value="Unassembled WGS sequence"/>
</dbReference>
<dbReference type="SUPFAM" id="SSF56112">
    <property type="entry name" value="Protein kinase-like (PK-like)"/>
    <property type="match status" value="1"/>
</dbReference>
<keyword evidence="2" id="KW-1185">Reference proteome</keyword>
<gene>
    <name evidence="1" type="ORF">HIM_05731</name>
</gene>
<evidence type="ECO:0000313" key="1">
    <source>
        <dbReference type="EMBL" id="KJZ74822.1"/>
    </source>
</evidence>
<proteinExistence type="predicted"/>
<evidence type="ECO:0000313" key="2">
    <source>
        <dbReference type="Proteomes" id="UP000054481"/>
    </source>
</evidence>
<dbReference type="InterPro" id="IPR051678">
    <property type="entry name" value="AGP_Transferase"/>
</dbReference>
<accession>A0A0F7ZZV7</accession>
<name>A0A0F7ZZV7_9HYPO</name>
<dbReference type="EMBL" id="KQ030522">
    <property type="protein sequence ID" value="KJZ74822.1"/>
    <property type="molecule type" value="Genomic_DNA"/>
</dbReference>
<dbReference type="AlphaFoldDB" id="A0A0F7ZZV7"/>
<evidence type="ECO:0008006" key="3">
    <source>
        <dbReference type="Google" id="ProtNLM"/>
    </source>
</evidence>